<evidence type="ECO:0000256" key="1">
    <source>
        <dbReference type="SAM" id="SignalP"/>
    </source>
</evidence>
<feature type="signal peptide" evidence="1">
    <location>
        <begin position="1"/>
        <end position="18"/>
    </location>
</feature>
<protein>
    <submittedName>
        <fullName evidence="2">Contig13544.g14453 protein</fullName>
    </submittedName>
</protein>
<keyword evidence="1" id="KW-0732">Signal</keyword>
<dbReference type="AlphaFoldDB" id="A0A812LMY4"/>
<organism evidence="2 3">
    <name type="scientific">Symbiodinium pilosum</name>
    <name type="common">Dinoflagellate</name>
    <dbReference type="NCBI Taxonomy" id="2952"/>
    <lineage>
        <taxon>Eukaryota</taxon>
        <taxon>Sar</taxon>
        <taxon>Alveolata</taxon>
        <taxon>Dinophyceae</taxon>
        <taxon>Suessiales</taxon>
        <taxon>Symbiodiniaceae</taxon>
        <taxon>Symbiodinium</taxon>
    </lineage>
</organism>
<reference evidence="2" key="1">
    <citation type="submission" date="2021-02" db="EMBL/GenBank/DDBJ databases">
        <authorList>
            <person name="Dougan E. K."/>
            <person name="Rhodes N."/>
            <person name="Thang M."/>
            <person name="Chan C."/>
        </authorList>
    </citation>
    <scope>NUCLEOTIDE SEQUENCE</scope>
</reference>
<evidence type="ECO:0000313" key="2">
    <source>
        <dbReference type="EMBL" id="CAE7244080.1"/>
    </source>
</evidence>
<gene>
    <name evidence="2" type="primary">Contig13544.g14453</name>
    <name evidence="2" type="ORF">SPIL2461_LOCUS4386</name>
</gene>
<dbReference type="Proteomes" id="UP000649617">
    <property type="component" value="Unassembled WGS sequence"/>
</dbReference>
<evidence type="ECO:0000313" key="3">
    <source>
        <dbReference type="Proteomes" id="UP000649617"/>
    </source>
</evidence>
<keyword evidence="3" id="KW-1185">Reference proteome</keyword>
<proteinExistence type="predicted"/>
<accession>A0A812LMY4</accession>
<name>A0A812LMY4_SYMPI</name>
<feature type="chain" id="PRO_5032469147" evidence="1">
    <location>
        <begin position="19"/>
        <end position="426"/>
    </location>
</feature>
<dbReference type="EMBL" id="CAJNIZ010005725">
    <property type="protein sequence ID" value="CAE7244080.1"/>
    <property type="molecule type" value="Genomic_DNA"/>
</dbReference>
<dbReference type="OrthoDB" id="187102at2759"/>
<comment type="caution">
    <text evidence="2">The sequence shown here is derived from an EMBL/GenBank/DDBJ whole genome shotgun (WGS) entry which is preliminary data.</text>
</comment>
<sequence length="426" mass="47297">MAPVGSMLGVALLGVAAAVRSTPQMASMVTEGAQKTSDPDSAASKLATIWDSVVADDNEPGPPPSALAPLKLMSVVKEIPILGHLLKYLVEDLTTTFSWRHDVGLPPGHIKAIHPIGSVAQVKLSWDEDAMKAAGYTGLFKTKQENALIRIGPAGAPKADGMAPGAAIKIFRDNLESVNTFMLYSLRGQKGFSQFEHMLCNKLSDFRDKVFAERKLLDSFKMASKYPFTTGLSQWAEEPGMLPEDTKFPFVICLRPIDSIRSKFEEFKTKKFEHIQEQLGLLNARTNLYDIYGAAEPKANLTKIGVVTMRTKFRKTKFGDTQLFFRHDKFENDLMVRPDWKDIVDDEEFWFEEGAANRYSDVDPGQKESLEQNAWIGGYNPGSVNEMVDDAKNGKESLLQTGQRPRCPFAYLHQGDSSIVHSLLSK</sequence>